<evidence type="ECO:0000313" key="2">
    <source>
        <dbReference type="Proteomes" id="UP000440041"/>
    </source>
</evidence>
<proteinExistence type="predicted"/>
<keyword evidence="2" id="KW-1185">Reference proteome</keyword>
<comment type="caution">
    <text evidence="1">The sequence shown here is derived from an EMBL/GenBank/DDBJ whole genome shotgun (WGS) entry which is preliminary data.</text>
</comment>
<organism evidence="1 2">
    <name type="scientific">Bifidobacterium apri</name>
    <dbReference type="NCBI Taxonomy" id="1769423"/>
    <lineage>
        <taxon>Bacteria</taxon>
        <taxon>Bacillati</taxon>
        <taxon>Actinomycetota</taxon>
        <taxon>Actinomycetes</taxon>
        <taxon>Bifidobacteriales</taxon>
        <taxon>Bifidobacteriaceae</taxon>
        <taxon>Bifidobacterium</taxon>
    </lineage>
</organism>
<reference evidence="1 2" key="1">
    <citation type="submission" date="2019-09" db="EMBL/GenBank/DDBJ databases">
        <title>Characterization of the phylogenetic diversity of two novel species belonging to the genus Bifidobacterium: Bifidobacterium cebidarum sp. nov. and Bifidobacterium leontopitheci sp. nov.</title>
        <authorList>
            <person name="Lugli G.A."/>
            <person name="Duranti S."/>
            <person name="Milani C."/>
            <person name="Turroni F."/>
            <person name="Ventura M."/>
        </authorList>
    </citation>
    <scope>NUCLEOTIDE SEQUENCE [LARGE SCALE GENOMIC DNA]</scope>
    <source>
        <strain evidence="1 2">DSM 100238</strain>
    </source>
</reference>
<gene>
    <name evidence="1" type="ORF">DSM100238_1344</name>
</gene>
<evidence type="ECO:0000313" key="1">
    <source>
        <dbReference type="EMBL" id="KAB8297459.1"/>
    </source>
</evidence>
<dbReference type="AlphaFoldDB" id="A0A6A2VXC4"/>
<accession>A0A6A2VXC4</accession>
<dbReference type="Proteomes" id="UP000440041">
    <property type="component" value="Unassembled WGS sequence"/>
</dbReference>
<sequence>MLALVAWVGFGAARGGLSDLSSGTTKSVSATATAQEAEASYKTAQEIAKYLEDWTDNGTTAAKTRSALDDAIAEFKSQVGGDPDNPQGDATALGSAKAALDSETLNAISTYCKEVDGWVDDMAHRWELQVGDTYAADVAAAKSKAKKDATWEDIKSAFAHAQDVDAAIKKVQDDIKTTVDHLHSVEAQVTGINAAENTESAVTAAVDRIASIMGVEIIRTDDYGAEYGIKESGDDMSITVAFFVDSHPNQIFINTQHKEYDYTKRDNYMVTTVKHELSHRSVFIACGTGRPVIAKGRYEALAEAYSYKYFGVDGEYEQEIIKEQVAVATPGEEAEAFKAYIVNDSDYQNAQKIHDSGTCM</sequence>
<protein>
    <submittedName>
        <fullName evidence="1">Uncharacterized protein</fullName>
    </submittedName>
</protein>
<name>A0A6A2VXC4_9BIFI</name>
<dbReference type="EMBL" id="WBSO01000010">
    <property type="protein sequence ID" value="KAB8297459.1"/>
    <property type="molecule type" value="Genomic_DNA"/>
</dbReference>